<gene>
    <name evidence="1" type="ORF">Q4521_21045</name>
</gene>
<name>A0AAW7XBE6_9GAMM</name>
<evidence type="ECO:0000313" key="1">
    <source>
        <dbReference type="EMBL" id="MDO6424983.1"/>
    </source>
</evidence>
<comment type="caution">
    <text evidence="1">The sequence shown here is derived from an EMBL/GenBank/DDBJ whole genome shotgun (WGS) entry which is preliminary data.</text>
</comment>
<dbReference type="AlphaFoldDB" id="A0AAW7XBE6"/>
<dbReference type="RefSeq" id="WP_303494318.1">
    <property type="nucleotide sequence ID" value="NZ_JAUOPB010000101.1"/>
</dbReference>
<proteinExistence type="predicted"/>
<evidence type="ECO:0000313" key="2">
    <source>
        <dbReference type="Proteomes" id="UP001169760"/>
    </source>
</evidence>
<feature type="non-terminal residue" evidence="1">
    <location>
        <position position="109"/>
    </location>
</feature>
<reference evidence="1" key="1">
    <citation type="submission" date="2023-07" db="EMBL/GenBank/DDBJ databases">
        <title>Genome content predicts the carbon catabolic preferences of heterotrophic bacteria.</title>
        <authorList>
            <person name="Gralka M."/>
        </authorList>
    </citation>
    <scope>NUCLEOTIDE SEQUENCE</scope>
    <source>
        <strain evidence="1">I3M17_2</strain>
    </source>
</reference>
<protein>
    <submittedName>
        <fullName evidence="1">Uncharacterized protein</fullName>
    </submittedName>
</protein>
<organism evidence="1 2">
    <name type="scientific">Saccharophagus degradans</name>
    <dbReference type="NCBI Taxonomy" id="86304"/>
    <lineage>
        <taxon>Bacteria</taxon>
        <taxon>Pseudomonadati</taxon>
        <taxon>Pseudomonadota</taxon>
        <taxon>Gammaproteobacteria</taxon>
        <taxon>Cellvibrionales</taxon>
        <taxon>Cellvibrionaceae</taxon>
        <taxon>Saccharophagus</taxon>
    </lineage>
</organism>
<dbReference type="EMBL" id="JAUOPB010000101">
    <property type="protein sequence ID" value="MDO6424983.1"/>
    <property type="molecule type" value="Genomic_DNA"/>
</dbReference>
<accession>A0AAW7XBE6</accession>
<sequence>GLTDHRWVIEKGNNFLRERFTASDSLPLFIKNNDTISKDAKIHVFFRKPGLNKVRLFNTYTSPVSHKTSIGTLESKKVGDLYVIDTTFTFDVFDHIKPSFRILQGTTEK</sequence>
<feature type="non-terminal residue" evidence="1">
    <location>
        <position position="1"/>
    </location>
</feature>
<dbReference type="Proteomes" id="UP001169760">
    <property type="component" value="Unassembled WGS sequence"/>
</dbReference>